<evidence type="ECO:0000313" key="2">
    <source>
        <dbReference type="EMBL" id="CUI14741.1"/>
    </source>
</evidence>
<dbReference type="OrthoDB" id="199574at2759"/>
<reference evidence="3" key="1">
    <citation type="submission" date="2015-09" db="EMBL/GenBank/DDBJ databases">
        <authorList>
            <consortium name="Pathogen Informatics"/>
        </authorList>
    </citation>
    <scope>NUCLEOTIDE SEQUENCE [LARGE SCALE GENOMIC DNA]</scope>
    <source>
        <strain evidence="3">Lake Konstanz</strain>
    </source>
</reference>
<proteinExistence type="predicted"/>
<sequence length="202" mass="21888">MSSGRICPRCLRDIVIVCQCRVVSVKSNSKPASTSHVIPAPPKPLIATPLPSTTNSQNGSSIIGTSTLLEKSYSRPSAAPTMSLVRPVHVLKEAFGRCIQRPKTDLAYISDQLKSIRQDLTVQASSADSAFKAMVYEYHARVSLLVGNAPEFGQCLNNVHALHAKGYFGTDCHEISPSTSIPAINPPTNQSTHHALTPKHYW</sequence>
<evidence type="ECO:0000313" key="3">
    <source>
        <dbReference type="Proteomes" id="UP000051952"/>
    </source>
</evidence>
<dbReference type="Proteomes" id="UP000051952">
    <property type="component" value="Unassembled WGS sequence"/>
</dbReference>
<gene>
    <name evidence="2" type="ORF">BSAL_13265</name>
</gene>
<dbReference type="PANTHER" id="PTHR12436">
    <property type="entry name" value="80 KDA MCM3-ASSOCIATED PROTEIN"/>
    <property type="match status" value="1"/>
</dbReference>
<feature type="region of interest" description="Disordered" evidence="1">
    <location>
        <begin position="181"/>
        <end position="202"/>
    </location>
</feature>
<dbReference type="AlphaFoldDB" id="A0A0S4KMB3"/>
<dbReference type="InterPro" id="IPR045107">
    <property type="entry name" value="SAC3/GANP/THP3"/>
</dbReference>
<dbReference type="EMBL" id="CYKH01001608">
    <property type="protein sequence ID" value="CUI14741.1"/>
    <property type="molecule type" value="Genomic_DNA"/>
</dbReference>
<dbReference type="Gene3D" id="1.25.40.990">
    <property type="match status" value="1"/>
</dbReference>
<keyword evidence="3" id="KW-1185">Reference proteome</keyword>
<dbReference type="PANTHER" id="PTHR12436:SF4">
    <property type="entry name" value="LEUKOCYTE RECEPTOR CLUSTER MEMBER 8"/>
    <property type="match status" value="1"/>
</dbReference>
<evidence type="ECO:0000256" key="1">
    <source>
        <dbReference type="SAM" id="MobiDB-lite"/>
    </source>
</evidence>
<accession>A0A0S4KMB3</accession>
<dbReference type="GO" id="GO:0005634">
    <property type="term" value="C:nucleus"/>
    <property type="evidence" value="ECO:0007669"/>
    <property type="project" value="TreeGrafter"/>
</dbReference>
<feature type="compositionally biased region" description="Polar residues" evidence="1">
    <location>
        <begin position="181"/>
        <end position="194"/>
    </location>
</feature>
<organism evidence="2 3">
    <name type="scientific">Bodo saltans</name>
    <name type="common">Flagellated protozoan</name>
    <dbReference type="NCBI Taxonomy" id="75058"/>
    <lineage>
        <taxon>Eukaryota</taxon>
        <taxon>Discoba</taxon>
        <taxon>Euglenozoa</taxon>
        <taxon>Kinetoplastea</taxon>
        <taxon>Metakinetoplastina</taxon>
        <taxon>Eubodonida</taxon>
        <taxon>Bodonidae</taxon>
        <taxon>Bodo</taxon>
    </lineage>
</organism>
<protein>
    <submittedName>
        <fullName evidence="2">Uncharacterized protein</fullName>
    </submittedName>
</protein>
<name>A0A0S4KMB3_BODSA</name>
<dbReference type="VEuPathDB" id="TriTrypDB:BSAL_13265"/>